<evidence type="ECO:0000259" key="5">
    <source>
        <dbReference type="PROSITE" id="PS50931"/>
    </source>
</evidence>
<dbReference type="InterPro" id="IPR058163">
    <property type="entry name" value="LysR-type_TF_proteobact-type"/>
</dbReference>
<name>A0ABS4BHI8_9HYPH</name>
<comment type="similarity">
    <text evidence="1">Belongs to the LysR transcriptional regulatory family.</text>
</comment>
<dbReference type="EMBL" id="JAGJCF010000006">
    <property type="protein sequence ID" value="MBP0616209.1"/>
    <property type="molecule type" value="Genomic_DNA"/>
</dbReference>
<evidence type="ECO:0000256" key="1">
    <source>
        <dbReference type="ARBA" id="ARBA00009437"/>
    </source>
</evidence>
<evidence type="ECO:0000313" key="6">
    <source>
        <dbReference type="EMBL" id="MBP0616209.1"/>
    </source>
</evidence>
<gene>
    <name evidence="6" type="ORF">J6595_11500</name>
</gene>
<dbReference type="Gene3D" id="1.10.10.10">
    <property type="entry name" value="Winged helix-like DNA-binding domain superfamily/Winged helix DNA-binding domain"/>
    <property type="match status" value="1"/>
</dbReference>
<organism evidence="6 7">
    <name type="scientific">Jiella mangrovi</name>
    <dbReference type="NCBI Taxonomy" id="2821407"/>
    <lineage>
        <taxon>Bacteria</taxon>
        <taxon>Pseudomonadati</taxon>
        <taxon>Pseudomonadota</taxon>
        <taxon>Alphaproteobacteria</taxon>
        <taxon>Hyphomicrobiales</taxon>
        <taxon>Aurantimonadaceae</taxon>
        <taxon>Jiella</taxon>
    </lineage>
</organism>
<feature type="domain" description="HTH lysR-type" evidence="5">
    <location>
        <begin position="9"/>
        <end position="61"/>
    </location>
</feature>
<dbReference type="InterPro" id="IPR000847">
    <property type="entry name" value="LysR_HTH_N"/>
</dbReference>
<dbReference type="RefSeq" id="WP_209594689.1">
    <property type="nucleotide sequence ID" value="NZ_JAGJCF010000006.1"/>
</dbReference>
<protein>
    <submittedName>
        <fullName evidence="6">LysR family transcriptional regulator</fullName>
    </submittedName>
</protein>
<dbReference type="PANTHER" id="PTHR30537:SF1">
    <property type="entry name" value="HTH-TYPE TRANSCRIPTIONAL REGULATOR PGRR"/>
    <property type="match status" value="1"/>
</dbReference>
<comment type="caution">
    <text evidence="6">The sequence shown here is derived from an EMBL/GenBank/DDBJ whole genome shotgun (WGS) entry which is preliminary data.</text>
</comment>
<dbReference type="Proteomes" id="UP000678276">
    <property type="component" value="Unassembled WGS sequence"/>
</dbReference>
<dbReference type="PANTHER" id="PTHR30537">
    <property type="entry name" value="HTH-TYPE TRANSCRIPTIONAL REGULATOR"/>
    <property type="match status" value="1"/>
</dbReference>
<accession>A0ABS4BHI8</accession>
<keyword evidence="3" id="KW-0238">DNA-binding</keyword>
<dbReference type="SUPFAM" id="SSF53850">
    <property type="entry name" value="Periplasmic binding protein-like II"/>
    <property type="match status" value="1"/>
</dbReference>
<evidence type="ECO:0000313" key="7">
    <source>
        <dbReference type="Proteomes" id="UP000678276"/>
    </source>
</evidence>
<dbReference type="InterPro" id="IPR036390">
    <property type="entry name" value="WH_DNA-bd_sf"/>
</dbReference>
<evidence type="ECO:0000256" key="4">
    <source>
        <dbReference type="ARBA" id="ARBA00023163"/>
    </source>
</evidence>
<dbReference type="InterPro" id="IPR005119">
    <property type="entry name" value="LysR_subst-bd"/>
</dbReference>
<dbReference type="Pfam" id="PF00126">
    <property type="entry name" value="HTH_1"/>
    <property type="match status" value="1"/>
</dbReference>
<evidence type="ECO:0000256" key="3">
    <source>
        <dbReference type="ARBA" id="ARBA00023125"/>
    </source>
</evidence>
<keyword evidence="4" id="KW-0804">Transcription</keyword>
<keyword evidence="7" id="KW-1185">Reference proteome</keyword>
<dbReference type="PROSITE" id="PS50931">
    <property type="entry name" value="HTH_LYSR"/>
    <property type="match status" value="1"/>
</dbReference>
<keyword evidence="2" id="KW-0805">Transcription regulation</keyword>
<dbReference type="InterPro" id="IPR036388">
    <property type="entry name" value="WH-like_DNA-bd_sf"/>
</dbReference>
<dbReference type="SUPFAM" id="SSF46785">
    <property type="entry name" value="Winged helix' DNA-binding domain"/>
    <property type="match status" value="1"/>
</dbReference>
<evidence type="ECO:0000256" key="2">
    <source>
        <dbReference type="ARBA" id="ARBA00023015"/>
    </source>
</evidence>
<proteinExistence type="inferred from homology"/>
<sequence length="294" mass="31052">MERSLLSPLALFVTVARLRSFRAAGRETGLSPSAVSHAVASLEGTLGVRLLHRTTRSVSPTADGAALLERVGPALSEISEAVLAAGALVGEPAGSLNVNLSRSAYEIVVLPRLAGFRAAHAHITLDLTLDDGLADVASKGFDAGIRLRESIEQDMIRVPASPPLSLAVVASPAYLAAHGKPVSPGDLTAHDGIVRRFDTGPIYRWEFEVDGQPVVALPKPAIVVNDTQAGVAAALAGLGITMAMLPQVASLIEDGSLVRLLEDCSPEFEGFGIYFPSRRQMRPALRAFIDHFRL</sequence>
<reference evidence="6 7" key="1">
    <citation type="submission" date="2021-04" db="EMBL/GenBank/DDBJ databases">
        <title>Whole genome sequence of Jiella sp. KSK16Y-1.</title>
        <authorList>
            <person name="Tuo L."/>
        </authorList>
    </citation>
    <scope>NUCLEOTIDE SEQUENCE [LARGE SCALE GENOMIC DNA]</scope>
    <source>
        <strain evidence="6 7">KSK16Y-1</strain>
    </source>
</reference>
<dbReference type="Pfam" id="PF03466">
    <property type="entry name" value="LysR_substrate"/>
    <property type="match status" value="1"/>
</dbReference>
<dbReference type="Gene3D" id="3.40.190.290">
    <property type="match status" value="1"/>
</dbReference>